<protein>
    <submittedName>
        <fullName evidence="2">Uncharacterized protein</fullName>
    </submittedName>
</protein>
<evidence type="ECO:0000313" key="3">
    <source>
        <dbReference type="Proteomes" id="UP001151760"/>
    </source>
</evidence>
<feature type="compositionally biased region" description="Basic and acidic residues" evidence="1">
    <location>
        <begin position="18"/>
        <end position="28"/>
    </location>
</feature>
<dbReference type="EMBL" id="BQNB010021573">
    <property type="protein sequence ID" value="GJU07799.1"/>
    <property type="molecule type" value="Genomic_DNA"/>
</dbReference>
<feature type="region of interest" description="Disordered" evidence="1">
    <location>
        <begin position="93"/>
        <end position="129"/>
    </location>
</feature>
<reference evidence="2" key="2">
    <citation type="submission" date="2022-01" db="EMBL/GenBank/DDBJ databases">
        <authorList>
            <person name="Yamashiro T."/>
            <person name="Shiraishi A."/>
            <person name="Satake H."/>
            <person name="Nakayama K."/>
        </authorList>
    </citation>
    <scope>NUCLEOTIDE SEQUENCE</scope>
</reference>
<name>A0ABQ5J9H4_9ASTR</name>
<organism evidence="2 3">
    <name type="scientific">Tanacetum coccineum</name>
    <dbReference type="NCBI Taxonomy" id="301880"/>
    <lineage>
        <taxon>Eukaryota</taxon>
        <taxon>Viridiplantae</taxon>
        <taxon>Streptophyta</taxon>
        <taxon>Embryophyta</taxon>
        <taxon>Tracheophyta</taxon>
        <taxon>Spermatophyta</taxon>
        <taxon>Magnoliopsida</taxon>
        <taxon>eudicotyledons</taxon>
        <taxon>Gunneridae</taxon>
        <taxon>Pentapetalae</taxon>
        <taxon>asterids</taxon>
        <taxon>campanulids</taxon>
        <taxon>Asterales</taxon>
        <taxon>Asteraceae</taxon>
        <taxon>Asteroideae</taxon>
        <taxon>Anthemideae</taxon>
        <taxon>Anthemidinae</taxon>
        <taxon>Tanacetum</taxon>
    </lineage>
</organism>
<proteinExistence type="predicted"/>
<dbReference type="Proteomes" id="UP001151760">
    <property type="component" value="Unassembled WGS sequence"/>
</dbReference>
<evidence type="ECO:0000256" key="1">
    <source>
        <dbReference type="SAM" id="MobiDB-lite"/>
    </source>
</evidence>
<feature type="compositionally biased region" description="Basic and acidic residues" evidence="1">
    <location>
        <begin position="110"/>
        <end position="119"/>
    </location>
</feature>
<comment type="caution">
    <text evidence="2">The sequence shown here is derived from an EMBL/GenBank/DDBJ whole genome shotgun (WGS) entry which is preliminary data.</text>
</comment>
<accession>A0ABQ5J9H4</accession>
<evidence type="ECO:0000313" key="2">
    <source>
        <dbReference type="EMBL" id="GJU07799.1"/>
    </source>
</evidence>
<feature type="region of interest" description="Disordered" evidence="1">
    <location>
        <begin position="1"/>
        <end position="58"/>
    </location>
</feature>
<sequence length="295" mass="33498">MPSMIYDDGMVKTTSLPEELRGDKDSEGLKPPADMKPLTNPIVDPSGTDTKYHADQDQSARLKYRSLTQNKGNTSFEESDNEYVFAAGEEINQDFPPTDEEAQSLPPNTDKPESSHTQDTDESTFDSSSSELKKYDNILSLTERQLVKYLRKFYRVLYNRITKDQWEKHEEAVVSYADLRASIEGYYEENVDHRIQTEKLVQATMNSLNKNSTKRANLLKALNVVAEILKVVQKVVKEDHALNKKVLEATEAYTANSNNIIKLLSLAKTFDFFGLKSFVKTVKVSLDAQNDHLET</sequence>
<keyword evidence="3" id="KW-1185">Reference proteome</keyword>
<reference evidence="2" key="1">
    <citation type="journal article" date="2022" name="Int. J. Mol. Sci.">
        <title>Draft Genome of Tanacetum Coccineum: Genomic Comparison of Closely Related Tanacetum-Family Plants.</title>
        <authorList>
            <person name="Yamashiro T."/>
            <person name="Shiraishi A."/>
            <person name="Nakayama K."/>
            <person name="Satake H."/>
        </authorList>
    </citation>
    <scope>NUCLEOTIDE SEQUENCE</scope>
</reference>
<gene>
    <name evidence="2" type="ORF">Tco_1124229</name>
</gene>